<dbReference type="Pfam" id="PF08316">
    <property type="entry name" value="Pal1"/>
    <property type="match status" value="1"/>
</dbReference>
<dbReference type="PANTHER" id="PTHR28307:SF2">
    <property type="entry name" value="PROTEIN PAL1"/>
    <property type="match status" value="1"/>
</dbReference>
<dbReference type="Proteomes" id="UP000322873">
    <property type="component" value="Unassembled WGS sequence"/>
</dbReference>
<accession>A0A5M9JMM6</accession>
<organism evidence="2 3">
    <name type="scientific">Monilinia fructicola</name>
    <name type="common">Brown rot fungus</name>
    <name type="synonym">Ciboria fructicola</name>
    <dbReference type="NCBI Taxonomy" id="38448"/>
    <lineage>
        <taxon>Eukaryota</taxon>
        <taxon>Fungi</taxon>
        <taxon>Dikarya</taxon>
        <taxon>Ascomycota</taxon>
        <taxon>Pezizomycotina</taxon>
        <taxon>Leotiomycetes</taxon>
        <taxon>Helotiales</taxon>
        <taxon>Sclerotiniaceae</taxon>
        <taxon>Monilinia</taxon>
    </lineage>
</organism>
<dbReference type="AlphaFoldDB" id="A0A5M9JMM6"/>
<feature type="compositionally biased region" description="Polar residues" evidence="1">
    <location>
        <begin position="103"/>
        <end position="118"/>
    </location>
</feature>
<feature type="compositionally biased region" description="Polar residues" evidence="1">
    <location>
        <begin position="16"/>
        <end position="28"/>
    </location>
</feature>
<dbReference type="InterPro" id="IPR013226">
    <property type="entry name" value="Pal1"/>
</dbReference>
<name>A0A5M9JMM6_MONFR</name>
<evidence type="ECO:0008006" key="4">
    <source>
        <dbReference type="Google" id="ProtNLM"/>
    </source>
</evidence>
<dbReference type="PANTHER" id="PTHR28307">
    <property type="entry name" value="PROTEIN PAL1"/>
    <property type="match status" value="1"/>
</dbReference>
<feature type="compositionally biased region" description="Polar residues" evidence="1">
    <location>
        <begin position="62"/>
        <end position="81"/>
    </location>
</feature>
<dbReference type="EMBL" id="VICG01000008">
    <property type="protein sequence ID" value="KAA8569239.1"/>
    <property type="molecule type" value="Genomic_DNA"/>
</dbReference>
<dbReference type="GO" id="GO:0005737">
    <property type="term" value="C:cytoplasm"/>
    <property type="evidence" value="ECO:0007669"/>
    <property type="project" value="TreeGrafter"/>
</dbReference>
<feature type="region of interest" description="Disordered" evidence="1">
    <location>
        <begin position="394"/>
        <end position="515"/>
    </location>
</feature>
<feature type="compositionally biased region" description="Basic residues" evidence="1">
    <location>
        <begin position="208"/>
        <end position="223"/>
    </location>
</feature>
<feature type="region of interest" description="Disordered" evidence="1">
    <location>
        <begin position="1"/>
        <end position="224"/>
    </location>
</feature>
<gene>
    <name evidence="2" type="ORF">EYC84_000905</name>
</gene>
<feature type="compositionally biased region" description="Basic and acidic residues" evidence="1">
    <location>
        <begin position="173"/>
        <end position="207"/>
    </location>
</feature>
<evidence type="ECO:0000256" key="1">
    <source>
        <dbReference type="SAM" id="MobiDB-lite"/>
    </source>
</evidence>
<keyword evidence="3" id="KW-1185">Reference proteome</keyword>
<evidence type="ECO:0000313" key="2">
    <source>
        <dbReference type="EMBL" id="KAA8569239.1"/>
    </source>
</evidence>
<dbReference type="VEuPathDB" id="FungiDB:MFRU_004g00860"/>
<sequence length="604" mass="66719">MSLSSIQPDFDGSRSPGLSTNLSSNNPFRNRAASPAMPSSTQRSPREPPPRPLSRNPFLDSPPNTNQTSSDKMAYSSTPVLTGNAAELFDELTLGDKPKPVPNRSQKPGMNRSSTTHPHSYDQVENIPPGRSSGHRPMRSQEEAMRARRANGKPSSSRPRKEEELDIFADPNDSPKRRARRNSDTSIMDRKPKLLDPEDERRRIEKEKRHRDRKRAQDKTKKKAPLDVIDQLDATSIFGIGAFHHDGPFDACLPGRNRTGSRRAPMQAFAKDSANNSLGGGGPLNKKPDHATFMGNNDAEAHLDYSRGGDKVDSYESYGHRPGMPSRTESAIESATTRVEPVHGEESMGLGTSTFLEGAPASRAAVQKNQIEQSGMEGGLSRKKSLAQKFRGINSRRDYGPSGRMASPEGMYNSTSPDLYSPGASKANEANPFFNEFSKGDDRIKEEAVTFAELPPRPGRSRAPSNPPGIERRVTSDSIGESSRGPGSNGGGFLSRVKSLKGGPRKPRVENKPTRRWTSASHDLISTEYPCSLATFVLLFLPIWIKRLSVSFRGGVFLFTFLSPLSRLCRTKNFSFLNLFFFGQMTYKLLVDSTGVWEYTWTNL</sequence>
<evidence type="ECO:0000313" key="3">
    <source>
        <dbReference type="Proteomes" id="UP000322873"/>
    </source>
</evidence>
<reference evidence="2 3" key="1">
    <citation type="submission" date="2019-06" db="EMBL/GenBank/DDBJ databases">
        <title>Genome Sequence of the Brown Rot Fungal Pathogen Monilinia fructicola.</title>
        <authorList>
            <person name="De Miccolis Angelini R.M."/>
            <person name="Landi L."/>
            <person name="Abate D."/>
            <person name="Pollastro S."/>
            <person name="Romanazzi G."/>
            <person name="Faretra F."/>
        </authorList>
    </citation>
    <scope>NUCLEOTIDE SEQUENCE [LARGE SCALE GENOMIC DNA]</scope>
    <source>
        <strain evidence="2 3">Mfrc123</strain>
    </source>
</reference>
<comment type="caution">
    <text evidence="2">The sequence shown here is derived from an EMBL/GenBank/DDBJ whole genome shotgun (WGS) entry which is preliminary data.</text>
</comment>
<feature type="compositionally biased region" description="Basic and acidic residues" evidence="1">
    <location>
        <begin position="438"/>
        <end position="448"/>
    </location>
</feature>
<proteinExistence type="predicted"/>
<protein>
    <recommendedName>
        <fullName evidence="4">Pal1 cell morphology protein</fullName>
    </recommendedName>
</protein>